<comment type="caution">
    <text evidence="12">The sequence shown here is derived from an EMBL/GenBank/DDBJ whole genome shotgun (WGS) entry which is preliminary data.</text>
</comment>
<dbReference type="GO" id="GO:0016020">
    <property type="term" value="C:membrane"/>
    <property type="evidence" value="ECO:0007669"/>
    <property type="project" value="UniProtKB-SubCell"/>
</dbReference>
<dbReference type="GO" id="GO:0010277">
    <property type="term" value="F:chlorophyllide a oxygenase activity"/>
    <property type="evidence" value="ECO:0007669"/>
    <property type="project" value="InterPro"/>
</dbReference>
<keyword evidence="8" id="KW-0408">Iron</keyword>
<evidence type="ECO:0000259" key="11">
    <source>
        <dbReference type="PROSITE" id="PS51296"/>
    </source>
</evidence>
<sequence length="437" mass="48832">MVIPAPAIDSAASIRQEHWLQRWYPVAYLQDLDPRRPTAFTLLEMDLVLWWDAAGQQWCAFADVCPHRLVPLSEGRLNESGELECPYHGWSFNAQGSCTAIPQAEAAIGANPRSSCRRYATASAQGLLFVFAGDPAAAAAVPLPLVPVLEEPGWLVQDTFRDLPMDALTLLENVLDVSHVPFTHHRTVGKRQNAAPVVAELTSFGPEGFTATWPEGPRRGRLGSQFTTFQAPGLMWHDLTAKGFARFLTVVYATPIRAGECRLFARFPFQFRSLLPRLLLRARPVWLQHIGNHTVLEDDQVFLHWQERVQSQASFLPTSADIYVRALHRWVKDIAGQPCPGSALPPRLGRVALMDRYDSHTRHCRACSGALRQIRRWRPLVLVALGVELLLAAWLPGLPARLTLLVLLGGSALLLRQLNRWDRQLLRGDGHPPRNAL</sequence>
<evidence type="ECO:0000256" key="9">
    <source>
        <dbReference type="ARBA" id="ARBA00023014"/>
    </source>
</evidence>
<keyword evidence="10" id="KW-0472">Membrane</keyword>
<evidence type="ECO:0000256" key="4">
    <source>
        <dbReference type="ARBA" id="ARBA00022723"/>
    </source>
</evidence>
<dbReference type="Pfam" id="PF00355">
    <property type="entry name" value="Rieske"/>
    <property type="match status" value="1"/>
</dbReference>
<evidence type="ECO:0000256" key="5">
    <source>
        <dbReference type="ARBA" id="ARBA00022946"/>
    </source>
</evidence>
<evidence type="ECO:0000256" key="3">
    <source>
        <dbReference type="ARBA" id="ARBA00022714"/>
    </source>
</evidence>
<dbReference type="InterPro" id="IPR036922">
    <property type="entry name" value="Rieske_2Fe-2S_sf"/>
</dbReference>
<dbReference type="GO" id="GO:0005737">
    <property type="term" value="C:cytoplasm"/>
    <property type="evidence" value="ECO:0007669"/>
    <property type="project" value="TreeGrafter"/>
</dbReference>
<dbReference type="Proteomes" id="UP000243002">
    <property type="component" value="Unassembled WGS sequence"/>
</dbReference>
<reference evidence="12 13" key="1">
    <citation type="journal article" date="2018" name="Environ. Microbiol.">
        <title>Ecological and genomic features of two widespread freshwater picocyanobacteria.</title>
        <authorList>
            <person name="Cabello-Yeves P.J."/>
            <person name="Picazo A."/>
            <person name="Camacho A."/>
            <person name="Callieri C."/>
            <person name="Rosselli R."/>
            <person name="Roda-Garcia J.J."/>
            <person name="Coutinho F.H."/>
            <person name="Rodriguez-Valera F."/>
        </authorList>
    </citation>
    <scope>NUCLEOTIDE SEQUENCE [LARGE SCALE GENOMIC DNA]</scope>
    <source>
        <strain evidence="12 13">Tous</strain>
    </source>
</reference>
<dbReference type="SUPFAM" id="SSF50022">
    <property type="entry name" value="ISP domain"/>
    <property type="match status" value="1"/>
</dbReference>
<evidence type="ECO:0000256" key="6">
    <source>
        <dbReference type="ARBA" id="ARBA00022989"/>
    </source>
</evidence>
<dbReference type="GO" id="GO:0046872">
    <property type="term" value="F:metal ion binding"/>
    <property type="evidence" value="ECO:0007669"/>
    <property type="project" value="UniProtKB-KW"/>
</dbReference>
<dbReference type="PANTHER" id="PTHR21266:SF32">
    <property type="entry name" value="CHOLESTEROL 7-DESATURASE NVD"/>
    <property type="match status" value="1"/>
</dbReference>
<evidence type="ECO:0000256" key="1">
    <source>
        <dbReference type="ARBA" id="ARBA00004370"/>
    </source>
</evidence>
<keyword evidence="13" id="KW-1185">Reference proteome</keyword>
<keyword evidence="9" id="KW-0411">Iron-sulfur</keyword>
<dbReference type="InterPro" id="IPR013626">
    <property type="entry name" value="PaO"/>
</dbReference>
<keyword evidence="4" id="KW-0479">Metal-binding</keyword>
<dbReference type="Gene3D" id="3.90.380.10">
    <property type="entry name" value="Naphthalene 1,2-dioxygenase Alpha Subunit, Chain A, domain 1"/>
    <property type="match status" value="1"/>
</dbReference>
<keyword evidence="7" id="KW-0560">Oxidoreductase</keyword>
<dbReference type="PROSITE" id="PS51296">
    <property type="entry name" value="RIESKE"/>
    <property type="match status" value="1"/>
</dbReference>
<dbReference type="GO" id="GO:0016705">
    <property type="term" value="F:oxidoreductase activity, acting on paired donors, with incorporation or reduction of molecular oxygen"/>
    <property type="evidence" value="ECO:0007669"/>
    <property type="project" value="UniProtKB-ARBA"/>
</dbReference>
<protein>
    <submittedName>
        <fullName evidence="12">Cell death suppressor protein Lls1</fullName>
    </submittedName>
</protein>
<dbReference type="GO" id="GO:0051537">
    <property type="term" value="F:2 iron, 2 sulfur cluster binding"/>
    <property type="evidence" value="ECO:0007669"/>
    <property type="project" value="UniProtKB-KW"/>
</dbReference>
<dbReference type="EMBL" id="PXXO01000001">
    <property type="protein sequence ID" value="PSJ07428.1"/>
    <property type="molecule type" value="Genomic_DNA"/>
</dbReference>
<dbReference type="PANTHER" id="PTHR21266">
    <property type="entry name" value="IRON-SULFUR DOMAIN CONTAINING PROTEIN"/>
    <property type="match status" value="1"/>
</dbReference>
<evidence type="ECO:0000256" key="7">
    <source>
        <dbReference type="ARBA" id="ARBA00023002"/>
    </source>
</evidence>
<dbReference type="SUPFAM" id="SSF55961">
    <property type="entry name" value="Bet v1-like"/>
    <property type="match status" value="1"/>
</dbReference>
<dbReference type="InterPro" id="IPR017941">
    <property type="entry name" value="Rieske_2Fe-2S"/>
</dbReference>
<evidence type="ECO:0000256" key="10">
    <source>
        <dbReference type="ARBA" id="ARBA00023136"/>
    </source>
</evidence>
<evidence type="ECO:0000256" key="2">
    <source>
        <dbReference type="ARBA" id="ARBA00022692"/>
    </source>
</evidence>
<comment type="subcellular location">
    <subcellularLocation>
        <location evidence="1">Membrane</location>
    </subcellularLocation>
</comment>
<proteinExistence type="predicted"/>
<dbReference type="RefSeq" id="WP_106501613.1">
    <property type="nucleotide sequence ID" value="NZ_PXXO01000001.1"/>
</dbReference>
<dbReference type="OrthoDB" id="477744at2"/>
<keyword evidence="3" id="KW-0001">2Fe-2S</keyword>
<dbReference type="Pfam" id="PF08417">
    <property type="entry name" value="PaO"/>
    <property type="match status" value="1"/>
</dbReference>
<evidence type="ECO:0000313" key="13">
    <source>
        <dbReference type="Proteomes" id="UP000243002"/>
    </source>
</evidence>
<keyword evidence="5" id="KW-0809">Transit peptide</keyword>
<accession>A0A2P7N1S8</accession>
<evidence type="ECO:0000313" key="12">
    <source>
        <dbReference type="EMBL" id="PSJ07428.1"/>
    </source>
</evidence>
<feature type="domain" description="Rieske" evidence="11">
    <location>
        <begin position="23"/>
        <end position="130"/>
    </location>
</feature>
<dbReference type="Gene3D" id="2.102.10.10">
    <property type="entry name" value="Rieske [2Fe-2S] iron-sulphur domain"/>
    <property type="match status" value="1"/>
</dbReference>
<keyword evidence="6" id="KW-1133">Transmembrane helix</keyword>
<organism evidence="12 13">
    <name type="scientific">Cyanobium usitatum str. Tous</name>
    <dbReference type="NCBI Taxonomy" id="2116684"/>
    <lineage>
        <taxon>Bacteria</taxon>
        <taxon>Bacillati</taxon>
        <taxon>Cyanobacteriota</taxon>
        <taxon>Cyanophyceae</taxon>
        <taxon>Synechococcales</taxon>
        <taxon>Prochlorococcaceae</taxon>
        <taxon>Cyanobium</taxon>
    </lineage>
</organism>
<dbReference type="InterPro" id="IPR050584">
    <property type="entry name" value="Cholesterol_7-desaturase"/>
</dbReference>
<gene>
    <name evidence="12" type="ORF">C7K55_01535</name>
</gene>
<dbReference type="AlphaFoldDB" id="A0A2P7N1S8"/>
<keyword evidence="2" id="KW-0812">Transmembrane</keyword>
<evidence type="ECO:0000256" key="8">
    <source>
        <dbReference type="ARBA" id="ARBA00023004"/>
    </source>
</evidence>
<name>A0A2P7N1S8_9CYAN</name>